<feature type="transmembrane region" description="Helical" evidence="1">
    <location>
        <begin position="29"/>
        <end position="47"/>
    </location>
</feature>
<keyword evidence="1" id="KW-0812">Transmembrane</keyword>
<feature type="transmembrane region" description="Helical" evidence="1">
    <location>
        <begin position="88"/>
        <end position="109"/>
    </location>
</feature>
<dbReference type="AlphaFoldDB" id="A0A1M4WSV6"/>
<keyword evidence="1" id="KW-1133">Transmembrane helix</keyword>
<proteinExistence type="predicted"/>
<evidence type="ECO:0000256" key="1">
    <source>
        <dbReference type="SAM" id="Phobius"/>
    </source>
</evidence>
<reference evidence="2 3" key="1">
    <citation type="submission" date="2016-11" db="EMBL/GenBank/DDBJ databases">
        <authorList>
            <person name="Jaros S."/>
            <person name="Januszkiewicz K."/>
            <person name="Wedrychowicz H."/>
        </authorList>
    </citation>
    <scope>NUCLEOTIDE SEQUENCE [LARGE SCALE GENOMIC DNA]</scope>
    <source>
        <strain evidence="2 3">DSM 26991</strain>
    </source>
</reference>
<keyword evidence="3" id="KW-1185">Reference proteome</keyword>
<sequence length="216" mass="24961">MILIGIFLLIGILLFLGNKAQKKYYYNTLTLIILIMAIIQAPLFYYYTSGMLAIFQVIPYLSIGVGLSIYLLLPFYKKTDQLKTKFHKFGLTTAITLGLISLLFGSSIVEKLDWVMRRKTRDTIVTNIKHEIQNRKTLNSYNIEKWNFPPISNGRKEIDISKGEKGELTIIFYIDQGFIDHFSAFVYTNDSNELKGFYTFGASVKQLDCNWYRVSQ</sequence>
<name>A0A1M4WSV6_9BACE</name>
<keyword evidence="1" id="KW-0472">Membrane</keyword>
<organism evidence="2 3">
    <name type="scientific">Bacteroides luti</name>
    <dbReference type="NCBI Taxonomy" id="1297750"/>
    <lineage>
        <taxon>Bacteria</taxon>
        <taxon>Pseudomonadati</taxon>
        <taxon>Bacteroidota</taxon>
        <taxon>Bacteroidia</taxon>
        <taxon>Bacteroidales</taxon>
        <taxon>Bacteroidaceae</taxon>
        <taxon>Bacteroides</taxon>
    </lineage>
</organism>
<dbReference type="Proteomes" id="UP000184509">
    <property type="component" value="Unassembled WGS sequence"/>
</dbReference>
<dbReference type="STRING" id="1297750.SAMN05444405_103163"/>
<evidence type="ECO:0000313" key="2">
    <source>
        <dbReference type="EMBL" id="SHE84319.1"/>
    </source>
</evidence>
<feature type="transmembrane region" description="Helical" evidence="1">
    <location>
        <begin position="54"/>
        <end position="76"/>
    </location>
</feature>
<gene>
    <name evidence="2" type="ORF">SAMN05444405_103163</name>
</gene>
<dbReference type="EMBL" id="FQTV01000003">
    <property type="protein sequence ID" value="SHE84319.1"/>
    <property type="molecule type" value="Genomic_DNA"/>
</dbReference>
<protein>
    <submittedName>
        <fullName evidence="2">Uncharacterized protein</fullName>
    </submittedName>
</protein>
<evidence type="ECO:0000313" key="3">
    <source>
        <dbReference type="Proteomes" id="UP000184509"/>
    </source>
</evidence>
<accession>A0A1M4WSV6</accession>